<evidence type="ECO:0000313" key="2">
    <source>
        <dbReference type="Proteomes" id="UP000447434"/>
    </source>
</evidence>
<sequence>MERRSIIFILFELGRFDEATSCNINSRVLGLLNWNMCCTCVLMGLCRWVMDHVYCMRCCTVMYDV</sequence>
<keyword evidence="2" id="KW-1185">Reference proteome</keyword>
<organism evidence="1 2">
    <name type="scientific">Lupinus albus</name>
    <name type="common">White lupine</name>
    <name type="synonym">Lupinus termis</name>
    <dbReference type="NCBI Taxonomy" id="3870"/>
    <lineage>
        <taxon>Eukaryota</taxon>
        <taxon>Viridiplantae</taxon>
        <taxon>Streptophyta</taxon>
        <taxon>Embryophyta</taxon>
        <taxon>Tracheophyta</taxon>
        <taxon>Spermatophyta</taxon>
        <taxon>Magnoliopsida</taxon>
        <taxon>eudicotyledons</taxon>
        <taxon>Gunneridae</taxon>
        <taxon>Pentapetalae</taxon>
        <taxon>rosids</taxon>
        <taxon>fabids</taxon>
        <taxon>Fabales</taxon>
        <taxon>Fabaceae</taxon>
        <taxon>Papilionoideae</taxon>
        <taxon>50 kb inversion clade</taxon>
        <taxon>genistoids sensu lato</taxon>
        <taxon>core genistoids</taxon>
        <taxon>Genisteae</taxon>
        <taxon>Lupinus</taxon>
    </lineage>
</organism>
<protein>
    <submittedName>
        <fullName evidence="1">Uncharacterized protein</fullName>
    </submittedName>
</protein>
<accession>A0A6A4R159</accession>
<evidence type="ECO:0000313" key="1">
    <source>
        <dbReference type="EMBL" id="KAE9619669.1"/>
    </source>
</evidence>
<reference evidence="2" key="1">
    <citation type="journal article" date="2020" name="Nat. Commun.">
        <title>Genome sequence of the cluster root forming white lupin.</title>
        <authorList>
            <person name="Hufnagel B."/>
            <person name="Marques A."/>
            <person name="Soriano A."/>
            <person name="Marques L."/>
            <person name="Divol F."/>
            <person name="Doumas P."/>
            <person name="Sallet E."/>
            <person name="Mancinotti D."/>
            <person name="Carrere S."/>
            <person name="Marande W."/>
            <person name="Arribat S."/>
            <person name="Keller J."/>
            <person name="Huneau C."/>
            <person name="Blein T."/>
            <person name="Aime D."/>
            <person name="Laguerre M."/>
            <person name="Taylor J."/>
            <person name="Schubert V."/>
            <person name="Nelson M."/>
            <person name="Geu-Flores F."/>
            <person name="Crespi M."/>
            <person name="Gallardo-Guerrero K."/>
            <person name="Delaux P.-M."/>
            <person name="Salse J."/>
            <person name="Berges H."/>
            <person name="Guyot R."/>
            <person name="Gouzy J."/>
            <person name="Peret B."/>
        </authorList>
    </citation>
    <scope>NUCLEOTIDE SEQUENCE [LARGE SCALE GENOMIC DNA]</scope>
    <source>
        <strain evidence="2">cv. Amiga</strain>
    </source>
</reference>
<name>A0A6A4R159_LUPAL</name>
<gene>
    <name evidence="1" type="ORF">Lalb_Chr02g0155701</name>
</gene>
<dbReference type="AlphaFoldDB" id="A0A6A4R159"/>
<dbReference type="EMBL" id="WOCE01000002">
    <property type="protein sequence ID" value="KAE9619669.1"/>
    <property type="molecule type" value="Genomic_DNA"/>
</dbReference>
<comment type="caution">
    <text evidence="1">The sequence shown here is derived from an EMBL/GenBank/DDBJ whole genome shotgun (WGS) entry which is preliminary data.</text>
</comment>
<proteinExistence type="predicted"/>
<dbReference type="Proteomes" id="UP000447434">
    <property type="component" value="Chromosome 2"/>
</dbReference>